<reference evidence="1" key="1">
    <citation type="journal article" date="2023" name="GigaByte">
        <title>Genome assembly of the bearded iris, Iris pallida Lam.</title>
        <authorList>
            <person name="Bruccoleri R.E."/>
            <person name="Oakeley E.J."/>
            <person name="Faust A.M.E."/>
            <person name="Altorfer M."/>
            <person name="Dessus-Babus S."/>
            <person name="Burckhardt D."/>
            <person name="Oertli M."/>
            <person name="Naumann U."/>
            <person name="Petersen F."/>
            <person name="Wong J."/>
        </authorList>
    </citation>
    <scope>NUCLEOTIDE SEQUENCE</scope>
    <source>
        <strain evidence="1">GSM-AAB239-AS_SAM_17_03QT</strain>
    </source>
</reference>
<sequence>MVRNIPKEFAIRFRAAGIKLIRWGLGKLTQTAATYDSSLGQKSEDHLSNLKLEESVEQEPLVQTRPKSSAEVRWRITCPRFMGTIEKACASPSWRCFLSPE</sequence>
<evidence type="ECO:0000313" key="1">
    <source>
        <dbReference type="EMBL" id="KAJ6814421.1"/>
    </source>
</evidence>
<keyword evidence="2" id="KW-1185">Reference proteome</keyword>
<dbReference type="EMBL" id="JANAVB010029815">
    <property type="protein sequence ID" value="KAJ6814421.1"/>
    <property type="molecule type" value="Genomic_DNA"/>
</dbReference>
<evidence type="ECO:0000313" key="2">
    <source>
        <dbReference type="Proteomes" id="UP001140949"/>
    </source>
</evidence>
<name>A0AAX6FEJ3_IRIPA</name>
<accession>A0AAX6FEJ3</accession>
<gene>
    <name evidence="1" type="ORF">M6B38_140020</name>
</gene>
<proteinExistence type="predicted"/>
<dbReference type="Proteomes" id="UP001140949">
    <property type="component" value="Unassembled WGS sequence"/>
</dbReference>
<organism evidence="1 2">
    <name type="scientific">Iris pallida</name>
    <name type="common">Sweet iris</name>
    <dbReference type="NCBI Taxonomy" id="29817"/>
    <lineage>
        <taxon>Eukaryota</taxon>
        <taxon>Viridiplantae</taxon>
        <taxon>Streptophyta</taxon>
        <taxon>Embryophyta</taxon>
        <taxon>Tracheophyta</taxon>
        <taxon>Spermatophyta</taxon>
        <taxon>Magnoliopsida</taxon>
        <taxon>Liliopsida</taxon>
        <taxon>Asparagales</taxon>
        <taxon>Iridaceae</taxon>
        <taxon>Iridoideae</taxon>
        <taxon>Irideae</taxon>
        <taxon>Iris</taxon>
    </lineage>
</organism>
<reference evidence="1" key="2">
    <citation type="submission" date="2023-04" db="EMBL/GenBank/DDBJ databases">
        <authorList>
            <person name="Bruccoleri R.E."/>
            <person name="Oakeley E.J."/>
            <person name="Faust A.-M."/>
            <person name="Dessus-Babus S."/>
            <person name="Altorfer M."/>
            <person name="Burckhardt D."/>
            <person name="Oertli M."/>
            <person name="Naumann U."/>
            <person name="Petersen F."/>
            <person name="Wong J."/>
        </authorList>
    </citation>
    <scope>NUCLEOTIDE SEQUENCE</scope>
    <source>
        <strain evidence="1">GSM-AAB239-AS_SAM_17_03QT</strain>
        <tissue evidence="1">Leaf</tissue>
    </source>
</reference>
<protein>
    <submittedName>
        <fullName evidence="1">Uncharacterized protein</fullName>
    </submittedName>
</protein>
<comment type="caution">
    <text evidence="1">The sequence shown here is derived from an EMBL/GenBank/DDBJ whole genome shotgun (WGS) entry which is preliminary data.</text>
</comment>
<dbReference type="AlphaFoldDB" id="A0AAX6FEJ3"/>